<evidence type="ECO:0000313" key="6">
    <source>
        <dbReference type="Proteomes" id="UP000521943"/>
    </source>
</evidence>
<dbReference type="PROSITE" id="PS50157">
    <property type="entry name" value="ZINC_FINGER_C2H2_2"/>
    <property type="match status" value="1"/>
</dbReference>
<evidence type="ECO:0000313" key="5">
    <source>
        <dbReference type="EMBL" id="KAF6750189.1"/>
    </source>
</evidence>
<accession>A0A8H6HNB3</accession>
<comment type="caution">
    <text evidence="5">The sequence shown here is derived from an EMBL/GenBank/DDBJ whole genome shotgun (WGS) entry which is preliminary data.</text>
</comment>
<reference evidence="5 6" key="1">
    <citation type="submission" date="2020-07" db="EMBL/GenBank/DDBJ databases">
        <title>Comparative genomics of pyrophilous fungi reveals a link between fire events and developmental genes.</title>
        <authorList>
            <consortium name="DOE Joint Genome Institute"/>
            <person name="Steindorff A.S."/>
            <person name="Carver A."/>
            <person name="Calhoun S."/>
            <person name="Stillman K."/>
            <person name="Liu H."/>
            <person name="Lipzen A."/>
            <person name="Pangilinan J."/>
            <person name="Labutti K."/>
            <person name="Bruns T.D."/>
            <person name="Grigoriev I.V."/>
        </authorList>
    </citation>
    <scope>NUCLEOTIDE SEQUENCE [LARGE SCALE GENOMIC DNA]</scope>
    <source>
        <strain evidence="5 6">CBS 144469</strain>
    </source>
</reference>
<evidence type="ECO:0000256" key="2">
    <source>
        <dbReference type="SAM" id="MobiDB-lite"/>
    </source>
</evidence>
<dbReference type="EMBL" id="JACGCI010000058">
    <property type="protein sequence ID" value="KAF6750189.1"/>
    <property type="molecule type" value="Genomic_DNA"/>
</dbReference>
<evidence type="ECO:0000256" key="1">
    <source>
        <dbReference type="PROSITE-ProRule" id="PRU00042"/>
    </source>
</evidence>
<keyword evidence="3" id="KW-0732">Signal</keyword>
<dbReference type="PROSITE" id="PS00028">
    <property type="entry name" value="ZINC_FINGER_C2H2_1"/>
    <property type="match status" value="1"/>
</dbReference>
<name>A0A8H6HNB3_9AGAR</name>
<keyword evidence="1" id="KW-0862">Zinc</keyword>
<dbReference type="AlphaFoldDB" id="A0A8H6HNB3"/>
<feature type="region of interest" description="Disordered" evidence="2">
    <location>
        <begin position="87"/>
        <end position="120"/>
    </location>
</feature>
<feature type="domain" description="C2H2-type" evidence="4">
    <location>
        <begin position="75"/>
        <end position="105"/>
    </location>
</feature>
<proteinExistence type="predicted"/>
<organism evidence="5 6">
    <name type="scientific">Ephemerocybe angulata</name>
    <dbReference type="NCBI Taxonomy" id="980116"/>
    <lineage>
        <taxon>Eukaryota</taxon>
        <taxon>Fungi</taxon>
        <taxon>Dikarya</taxon>
        <taxon>Basidiomycota</taxon>
        <taxon>Agaricomycotina</taxon>
        <taxon>Agaricomycetes</taxon>
        <taxon>Agaricomycetidae</taxon>
        <taxon>Agaricales</taxon>
        <taxon>Agaricineae</taxon>
        <taxon>Psathyrellaceae</taxon>
        <taxon>Ephemerocybe</taxon>
    </lineage>
</organism>
<dbReference type="InterPro" id="IPR013087">
    <property type="entry name" value="Znf_C2H2_type"/>
</dbReference>
<feature type="chain" id="PRO_5034365772" description="C2H2-type domain-containing protein" evidence="3">
    <location>
        <begin position="22"/>
        <end position="120"/>
    </location>
</feature>
<dbReference type="Proteomes" id="UP000521943">
    <property type="component" value="Unassembled WGS sequence"/>
</dbReference>
<evidence type="ECO:0000259" key="4">
    <source>
        <dbReference type="PROSITE" id="PS50157"/>
    </source>
</evidence>
<keyword evidence="6" id="KW-1185">Reference proteome</keyword>
<keyword evidence="1" id="KW-0863">Zinc-finger</keyword>
<protein>
    <recommendedName>
        <fullName evidence="4">C2H2-type domain-containing protein</fullName>
    </recommendedName>
</protein>
<sequence>MRVPLFTLLSCALSLASYAAAHGDHSFEAREAIDTVLAERGLYENDLSVQELLTDVSTRELLGELSERLEVRADFICQVPGCGTKFPSEHPLTAHMNNAHPQRNRKPKPNPGPKPRPRPY</sequence>
<dbReference type="GO" id="GO:0008270">
    <property type="term" value="F:zinc ion binding"/>
    <property type="evidence" value="ECO:0007669"/>
    <property type="project" value="UniProtKB-KW"/>
</dbReference>
<dbReference type="SMART" id="SM00355">
    <property type="entry name" value="ZnF_C2H2"/>
    <property type="match status" value="1"/>
</dbReference>
<gene>
    <name evidence="5" type="ORF">DFP72DRAFT_851879</name>
</gene>
<evidence type="ECO:0000256" key="3">
    <source>
        <dbReference type="SAM" id="SignalP"/>
    </source>
</evidence>
<keyword evidence="1" id="KW-0479">Metal-binding</keyword>
<feature type="signal peptide" evidence="3">
    <location>
        <begin position="1"/>
        <end position="21"/>
    </location>
</feature>